<name>W5SX61_9SPIR</name>
<evidence type="ECO:0000256" key="2">
    <source>
        <dbReference type="ARBA" id="ARBA00004459"/>
    </source>
</evidence>
<dbReference type="AlphaFoldDB" id="W5SX61"/>
<comment type="subcellular location">
    <subcellularLocation>
        <location evidence="2 8">Cell outer membrane</location>
        <topology evidence="2 8">Lipid-anchor</topology>
    </subcellularLocation>
</comment>
<evidence type="ECO:0000256" key="1">
    <source>
        <dbReference type="ARBA" id="ARBA00003932"/>
    </source>
</evidence>
<sequence>MVIMLMMLIKRLINLSVDSIIAGVKEIIKAAEESKVEIKSGSDGGNVIVAKAQTDAIAVLGGPNSKATQGAGSKLAGVVSETDPWSMINKIKNTEATDPAELKKDSTNKAGTLAASRSNASGGGGAGANSKADLAAAVALKAMTKDGKFSAASEDEGVVKAAGVNAVNKVLGVLEEIIRQTVAKNLKKVRKAVEGIKYSQMTEAGGVTETGSIQSTAIK</sequence>
<evidence type="ECO:0000256" key="3">
    <source>
        <dbReference type="ARBA" id="ARBA00022729"/>
    </source>
</evidence>
<feature type="compositionally biased region" description="Basic and acidic residues" evidence="9">
    <location>
        <begin position="92"/>
        <end position="107"/>
    </location>
</feature>
<keyword evidence="6 8" id="KW-0998">Cell outer membrane</keyword>
<reference evidence="10" key="1">
    <citation type="submission" date="2013-04" db="EMBL/GenBank/DDBJ databases">
        <title>Comparative Genomics of Relapsing Fever Spirochetes.</title>
        <authorList>
            <person name="Schwan T.G."/>
            <person name="Raffel S.J."/>
            <person name="Porcella S.F."/>
            <person name="Martens C.A."/>
            <person name="Bruno D.P."/>
            <person name="Ricklefs S.M."/>
            <person name="Barbian K.B."/>
        </authorList>
    </citation>
    <scope>NUCLEOTIDE SEQUENCE</scope>
    <source>
        <strain evidence="10">Co53</strain>
        <plasmid evidence="10">unnamed</plasmid>
    </source>
</reference>
<evidence type="ECO:0000256" key="4">
    <source>
        <dbReference type="ARBA" id="ARBA00023136"/>
    </source>
</evidence>
<keyword evidence="5 8" id="KW-0564">Palmitate</keyword>
<dbReference type="EMBL" id="CP005754">
    <property type="protein sequence ID" value="AHH11452.1"/>
    <property type="molecule type" value="Genomic_DNA"/>
</dbReference>
<geneLocation type="plasmid" evidence="10">
    <name>unnamed</name>
</geneLocation>
<evidence type="ECO:0000313" key="10">
    <source>
        <dbReference type="EMBL" id="AHH11452.1"/>
    </source>
</evidence>
<keyword evidence="10" id="KW-0614">Plasmid</keyword>
<comment type="function">
    <text evidence="1 8">The Vlp and Vsp proteins are antigenically distinct proteins, only one vlp or vsp gene is transcriptionally active at any one time. Switching between these genes is a mechanism of host immune response evasion.</text>
</comment>
<dbReference type="Pfam" id="PF00921">
    <property type="entry name" value="Lipoprotein_2"/>
    <property type="match status" value="1"/>
</dbReference>
<dbReference type="GO" id="GO:0009279">
    <property type="term" value="C:cell outer membrane"/>
    <property type="evidence" value="ECO:0007669"/>
    <property type="project" value="UniProtKB-SubCell"/>
</dbReference>
<evidence type="ECO:0000256" key="5">
    <source>
        <dbReference type="ARBA" id="ARBA00023139"/>
    </source>
</evidence>
<accession>W5SX61</accession>
<dbReference type="SUPFAM" id="SSF74748">
    <property type="entry name" value="Variable surface antigen VlsE"/>
    <property type="match status" value="1"/>
</dbReference>
<evidence type="ECO:0000256" key="9">
    <source>
        <dbReference type="SAM" id="MobiDB-lite"/>
    </source>
</evidence>
<evidence type="ECO:0000256" key="7">
    <source>
        <dbReference type="ARBA" id="ARBA00023288"/>
    </source>
</evidence>
<organism evidence="10">
    <name type="scientific">Borrelia coriaceae ATCC 43381</name>
    <dbReference type="NCBI Taxonomy" id="1408429"/>
    <lineage>
        <taxon>Bacteria</taxon>
        <taxon>Pseudomonadati</taxon>
        <taxon>Spirochaetota</taxon>
        <taxon>Spirochaetia</taxon>
        <taxon>Spirochaetales</taxon>
        <taxon>Borreliaceae</taxon>
        <taxon>Borrelia</taxon>
    </lineage>
</organism>
<keyword evidence="7 8" id="KW-0449">Lipoprotein</keyword>
<gene>
    <name evidence="10" type="ORF">BCO_0114900</name>
</gene>
<evidence type="ECO:0000256" key="8">
    <source>
        <dbReference type="RuleBase" id="RU363105"/>
    </source>
</evidence>
<keyword evidence="3" id="KW-0732">Signal</keyword>
<dbReference type="InterPro" id="IPR000680">
    <property type="entry name" value="Borrelia_lipo"/>
</dbReference>
<feature type="region of interest" description="Disordered" evidence="9">
    <location>
        <begin position="92"/>
        <end position="127"/>
    </location>
</feature>
<evidence type="ECO:0000256" key="6">
    <source>
        <dbReference type="ARBA" id="ARBA00023237"/>
    </source>
</evidence>
<protein>
    <recommendedName>
        <fullName evidence="8">Variable large protein</fullName>
    </recommendedName>
</protein>
<keyword evidence="4 8" id="KW-0472">Membrane</keyword>
<dbReference type="HOGENOM" id="CLU_054711_0_1_12"/>
<proteinExistence type="predicted"/>